<feature type="domain" description="YutG/PgpA" evidence="3">
    <location>
        <begin position="32"/>
        <end position="171"/>
    </location>
</feature>
<comment type="function">
    <text evidence="1">Lipid phosphatase which dephosphorylates phosphatidylglycerophosphate (PGP) to phosphatidylglycerol (PG).</text>
</comment>
<dbReference type="OrthoDB" id="9804091at2"/>
<evidence type="ECO:0000313" key="5">
    <source>
        <dbReference type="Proteomes" id="UP000004956"/>
    </source>
</evidence>
<comment type="subcellular location">
    <subcellularLocation>
        <location evidence="1">Cell inner membrane</location>
        <topology evidence="1">Multi-pass membrane protein</topology>
    </subcellularLocation>
</comment>
<feature type="transmembrane region" description="Helical" evidence="2">
    <location>
        <begin position="47"/>
        <end position="65"/>
    </location>
</feature>
<feature type="transmembrane region" description="Helical" evidence="2">
    <location>
        <begin position="153"/>
        <end position="178"/>
    </location>
</feature>
<dbReference type="RefSeq" id="WP_008543254.1">
    <property type="nucleotide sequence ID" value="NZ_JH605004.1"/>
</dbReference>
<reference evidence="4 5" key="1">
    <citation type="submission" date="2011-11" db="EMBL/GenBank/DDBJ databases">
        <authorList>
            <person name="Weinstock G."/>
            <person name="Sodergren E."/>
            <person name="Clifton S."/>
            <person name="Fulton L."/>
            <person name="Fulton B."/>
            <person name="Courtney L."/>
            <person name="Fronick C."/>
            <person name="Harrison M."/>
            <person name="Strong C."/>
            <person name="Farmer C."/>
            <person name="Delahaunty K."/>
            <person name="Markovic C."/>
            <person name="Hall O."/>
            <person name="Minx P."/>
            <person name="Tomlinson C."/>
            <person name="Mitreva M."/>
            <person name="Hou S."/>
            <person name="Chen J."/>
            <person name="Wollam A."/>
            <person name="Pepin K.H."/>
            <person name="Johnson M."/>
            <person name="Bhonagiri V."/>
            <person name="Zhang X."/>
            <person name="Suruliraj S."/>
            <person name="Warren W."/>
            <person name="Chinwalla A."/>
            <person name="Mardis E.R."/>
            <person name="Wilson R.K."/>
        </authorList>
    </citation>
    <scope>NUCLEOTIDE SEQUENCE [LARGE SCALE GENOMIC DNA]</scope>
    <source>
        <strain evidence="4 5">YIT 11816</strain>
    </source>
</reference>
<feature type="transmembrane region" description="Helical" evidence="2">
    <location>
        <begin position="106"/>
        <end position="132"/>
    </location>
</feature>
<proteinExistence type="predicted"/>
<keyword evidence="1" id="KW-0460">Magnesium</keyword>
<dbReference type="PANTHER" id="PTHR36305:SF1">
    <property type="entry name" value="PHOSPHATIDYLGLYCEROPHOSPHATASE A"/>
    <property type="match status" value="1"/>
</dbReference>
<dbReference type="Pfam" id="PF04608">
    <property type="entry name" value="PgpA"/>
    <property type="match status" value="1"/>
</dbReference>
<dbReference type="SUPFAM" id="SSF101307">
    <property type="entry name" value="YutG-like"/>
    <property type="match status" value="1"/>
</dbReference>
<organism evidence="4 5">
    <name type="scientific">Sutterella parvirubra YIT 11816</name>
    <dbReference type="NCBI Taxonomy" id="762967"/>
    <lineage>
        <taxon>Bacteria</taxon>
        <taxon>Pseudomonadati</taxon>
        <taxon>Pseudomonadota</taxon>
        <taxon>Betaproteobacteria</taxon>
        <taxon>Burkholderiales</taxon>
        <taxon>Sutterellaceae</taxon>
        <taxon>Sutterella</taxon>
    </lineage>
</organism>
<sequence>MAADLKAKYGAASPTRKHPFTLRFCWSSPATVLATFGGAGAMRPGPGTWGTLAGAVVFAVFASVVPTWGWVALAVLFCVLGAFAADAVAAKTGIEDHGGVVIDEVVAVWLVCAFVPAGWPWWAAAFAAFRVFDILKFWPVSWLDRHMKNGWGVMIDDLFAALYAWLTIRIAAALLGFWPV</sequence>
<dbReference type="Proteomes" id="UP000004956">
    <property type="component" value="Unassembled WGS sequence"/>
</dbReference>
<dbReference type="GO" id="GO:0008962">
    <property type="term" value="F:phosphatidylglycerophosphatase activity"/>
    <property type="evidence" value="ECO:0007669"/>
    <property type="project" value="UniProtKB-EC"/>
</dbReference>
<gene>
    <name evidence="4" type="ORF">HMPREF9440_02039</name>
</gene>
<keyword evidence="1 2" id="KW-0812">Transmembrane</keyword>
<keyword evidence="1" id="KW-0443">Lipid metabolism</keyword>
<dbReference type="InterPro" id="IPR026037">
    <property type="entry name" value="PgpA"/>
</dbReference>
<keyword evidence="1" id="KW-0378">Hydrolase</keyword>
<keyword evidence="1 2" id="KW-0472">Membrane</keyword>
<dbReference type="GO" id="GO:0009395">
    <property type="term" value="P:phospholipid catabolic process"/>
    <property type="evidence" value="ECO:0007669"/>
    <property type="project" value="UniProtKB-KW"/>
</dbReference>
<comment type="pathway">
    <text evidence="1">Phospholipid metabolism; phosphatidylglycerol biosynthesis; phosphatidylglycerol from CDP-diacylglycerol: step 2/2.</text>
</comment>
<dbReference type="EC" id="3.1.3.27" evidence="1"/>
<protein>
    <recommendedName>
        <fullName evidence="1">Phosphatidylglycerophosphatase A</fullName>
        <ecNumber evidence="1">3.1.3.27</ecNumber>
    </recommendedName>
    <alternativeName>
        <fullName evidence="1">Phosphatidylglycerolphosphate phosphatase A</fullName>
    </alternativeName>
</protein>
<keyword evidence="1" id="KW-0595">Phospholipid degradation</keyword>
<keyword evidence="1" id="KW-0479">Metal-binding</keyword>
<comment type="cofactor">
    <cofactor evidence="1">
        <name>Mg(2+)</name>
        <dbReference type="ChEBI" id="CHEBI:18420"/>
    </cofactor>
</comment>
<evidence type="ECO:0000256" key="1">
    <source>
        <dbReference type="PIRNR" id="PIRNR006162"/>
    </source>
</evidence>
<accession>H3KH00</accession>
<dbReference type="HOGENOM" id="CLU_103734_1_2_4"/>
<dbReference type="PIRSF" id="PIRSF006162">
    <property type="entry name" value="PgpA"/>
    <property type="match status" value="1"/>
</dbReference>
<feature type="transmembrane region" description="Helical" evidence="2">
    <location>
        <begin position="72"/>
        <end position="94"/>
    </location>
</feature>
<keyword evidence="2" id="KW-1133">Transmembrane helix</keyword>
<dbReference type="PANTHER" id="PTHR36305">
    <property type="entry name" value="PHOSPHATIDYLGLYCEROPHOSPHATASE A"/>
    <property type="match status" value="1"/>
</dbReference>
<dbReference type="InterPro" id="IPR036681">
    <property type="entry name" value="PgpA-like_sf"/>
</dbReference>
<evidence type="ECO:0000259" key="3">
    <source>
        <dbReference type="Pfam" id="PF04608"/>
    </source>
</evidence>
<feature type="transmembrane region" description="Helical" evidence="2">
    <location>
        <begin position="20"/>
        <end position="41"/>
    </location>
</feature>
<comment type="caution">
    <text evidence="4">The sequence shown here is derived from an EMBL/GenBank/DDBJ whole genome shotgun (WGS) entry which is preliminary data.</text>
</comment>
<dbReference type="CDD" id="cd06971">
    <property type="entry name" value="PgpA"/>
    <property type="match status" value="1"/>
</dbReference>
<keyword evidence="1" id="KW-1003">Cell membrane</keyword>
<dbReference type="UniPathway" id="UPA00084">
    <property type="reaction ID" value="UER00504"/>
</dbReference>
<keyword evidence="5" id="KW-1185">Reference proteome</keyword>
<dbReference type="PATRIC" id="fig|762967.3.peg.1605"/>
<dbReference type="AlphaFoldDB" id="H3KH00"/>
<dbReference type="EMBL" id="AFBQ01000304">
    <property type="protein sequence ID" value="EHY30606.1"/>
    <property type="molecule type" value="Genomic_DNA"/>
</dbReference>
<keyword evidence="1" id="KW-1208">Phospholipid metabolism</keyword>
<dbReference type="GO" id="GO:0005886">
    <property type="term" value="C:plasma membrane"/>
    <property type="evidence" value="ECO:0007669"/>
    <property type="project" value="UniProtKB-SubCell"/>
</dbReference>
<keyword evidence="1" id="KW-0442">Lipid degradation</keyword>
<dbReference type="GO" id="GO:0046872">
    <property type="term" value="F:metal ion binding"/>
    <property type="evidence" value="ECO:0007669"/>
    <property type="project" value="UniProtKB-KW"/>
</dbReference>
<evidence type="ECO:0000313" key="4">
    <source>
        <dbReference type="EMBL" id="EHY30606.1"/>
    </source>
</evidence>
<dbReference type="GO" id="GO:0006655">
    <property type="term" value="P:phosphatidylglycerol biosynthetic process"/>
    <property type="evidence" value="ECO:0007669"/>
    <property type="project" value="UniProtKB-UniPathway"/>
</dbReference>
<evidence type="ECO:0000256" key="2">
    <source>
        <dbReference type="SAM" id="Phobius"/>
    </source>
</evidence>
<dbReference type="STRING" id="762967.HMPREF9440_02039"/>
<dbReference type="InterPro" id="IPR007686">
    <property type="entry name" value="YutG/PgpA"/>
</dbReference>
<keyword evidence="1" id="KW-0997">Cell inner membrane</keyword>
<name>H3KH00_9BURK</name>
<comment type="catalytic activity">
    <reaction evidence="1">
        <text>a 1,2-diacyl-sn-glycero-3-phospho-(1'-sn-glycero-3'-phosphate) + H2O = a 1,2-diacyl-sn-glycero-3-phospho-(1'-sn-glycerol) + phosphate</text>
        <dbReference type="Rhea" id="RHEA:33751"/>
        <dbReference type="ChEBI" id="CHEBI:15377"/>
        <dbReference type="ChEBI" id="CHEBI:43474"/>
        <dbReference type="ChEBI" id="CHEBI:60110"/>
        <dbReference type="ChEBI" id="CHEBI:64716"/>
        <dbReference type="EC" id="3.1.3.27"/>
    </reaction>
</comment>